<comment type="caution">
    <text evidence="2">The sequence shown here is derived from an EMBL/GenBank/DDBJ whole genome shotgun (WGS) entry which is preliminary data.</text>
</comment>
<evidence type="ECO:0000313" key="2">
    <source>
        <dbReference type="EMBL" id="KAK2992662.1"/>
    </source>
</evidence>
<gene>
    <name evidence="2" type="ORF">RJ640_014912</name>
</gene>
<organism evidence="2 3">
    <name type="scientific">Escallonia rubra</name>
    <dbReference type="NCBI Taxonomy" id="112253"/>
    <lineage>
        <taxon>Eukaryota</taxon>
        <taxon>Viridiplantae</taxon>
        <taxon>Streptophyta</taxon>
        <taxon>Embryophyta</taxon>
        <taxon>Tracheophyta</taxon>
        <taxon>Spermatophyta</taxon>
        <taxon>Magnoliopsida</taxon>
        <taxon>eudicotyledons</taxon>
        <taxon>Gunneridae</taxon>
        <taxon>Pentapetalae</taxon>
        <taxon>asterids</taxon>
        <taxon>campanulids</taxon>
        <taxon>Escalloniales</taxon>
        <taxon>Escalloniaceae</taxon>
        <taxon>Escallonia</taxon>
    </lineage>
</organism>
<name>A0AA88RNJ5_9ASTE</name>
<evidence type="ECO:0000256" key="1">
    <source>
        <dbReference type="SAM" id="SignalP"/>
    </source>
</evidence>
<protein>
    <submittedName>
        <fullName evidence="2">Uncharacterized protein</fullName>
    </submittedName>
</protein>
<feature type="chain" id="PRO_5041688038" evidence="1">
    <location>
        <begin position="19"/>
        <end position="247"/>
    </location>
</feature>
<proteinExistence type="predicted"/>
<accession>A0AA88RNJ5</accession>
<dbReference type="AlphaFoldDB" id="A0AA88RNJ5"/>
<evidence type="ECO:0000313" key="3">
    <source>
        <dbReference type="Proteomes" id="UP001187471"/>
    </source>
</evidence>
<dbReference type="Proteomes" id="UP001187471">
    <property type="component" value="Unassembled WGS sequence"/>
</dbReference>
<sequence>MPLFRFLQWIVLLSCSDSCSVLSLRTSFWTPALFLVVGTHSETFMVVGPHPGTPILFLVIGPHPGTPTLFLVAGPHPRTPLLFLVAGPHPGTPLLLLVVGPQLETFTVFGPHPGTPLLFLVVGPRPGTPNLFLVTGPRPKTLMVVRLRPGTPALSVAQDLWFLGSPDEKNGITSYGLVGNDSDLVHGLLEVEGARVFSLPALDPLRYSPPVHMNEEPTYYYDSYLRAGQKIEYQVMDFTSKFGKTMT</sequence>
<keyword evidence="1" id="KW-0732">Signal</keyword>
<keyword evidence="3" id="KW-1185">Reference proteome</keyword>
<reference evidence="2" key="1">
    <citation type="submission" date="2022-12" db="EMBL/GenBank/DDBJ databases">
        <title>Draft genome assemblies for two species of Escallonia (Escalloniales).</title>
        <authorList>
            <person name="Chanderbali A."/>
            <person name="Dervinis C."/>
            <person name="Anghel I."/>
            <person name="Soltis D."/>
            <person name="Soltis P."/>
            <person name="Zapata F."/>
        </authorList>
    </citation>
    <scope>NUCLEOTIDE SEQUENCE</scope>
    <source>
        <strain evidence="2">UCBG92.1500</strain>
        <tissue evidence="2">Leaf</tissue>
    </source>
</reference>
<feature type="signal peptide" evidence="1">
    <location>
        <begin position="1"/>
        <end position="18"/>
    </location>
</feature>
<dbReference type="EMBL" id="JAVXUO010000389">
    <property type="protein sequence ID" value="KAK2992662.1"/>
    <property type="molecule type" value="Genomic_DNA"/>
</dbReference>